<dbReference type="SUPFAM" id="SSF53756">
    <property type="entry name" value="UDP-Glycosyltransferase/glycogen phosphorylase"/>
    <property type="match status" value="1"/>
</dbReference>
<organism evidence="5">
    <name type="scientific">Bifidobacterium aquikefiricola</name>
    <dbReference type="NCBI Taxonomy" id="3059038"/>
    <lineage>
        <taxon>Bacteria</taxon>
        <taxon>Bacillati</taxon>
        <taxon>Actinomycetota</taxon>
        <taxon>Actinomycetes</taxon>
        <taxon>Bifidobacteriales</taxon>
        <taxon>Bifidobacteriaceae</taxon>
        <taxon>Bifidobacterium</taxon>
    </lineage>
</organism>
<feature type="domain" description="Glycosyl transferase family 1" evidence="3">
    <location>
        <begin position="205"/>
        <end position="357"/>
    </location>
</feature>
<dbReference type="RefSeq" id="WP_369343647.1">
    <property type="nucleotide sequence ID" value="NZ_CP129674.1"/>
</dbReference>
<dbReference type="EC" id="2.4.-.-" evidence="5"/>
<reference evidence="5" key="1">
    <citation type="submission" date="2023-07" db="EMBL/GenBank/DDBJ databases">
        <title>Bifidobacterium aquikefiriaerophilum sp. nov. and Bifidobacterium eccum sp. nov., isolated from water kefir.</title>
        <authorList>
            <person name="Breselge S."/>
            <person name="Bellassi P."/>
            <person name="Barcenilla C."/>
            <person name="Alvarez-Ordonez A."/>
            <person name="Morelli L."/>
            <person name="Cotter P.D."/>
        </authorList>
    </citation>
    <scope>NUCLEOTIDE SEQUENCE</scope>
    <source>
        <strain evidence="5">WK041_4_12</strain>
    </source>
</reference>
<sequence length="389" mass="44152">MSSNTGKQQRNVEDAHKPMRVLFVLQDLHLGGIQRVNSTIASALNSTEYDVSLLLTRPNDAVYSSTCHTYTTRRDVKNFIFDGSRHVLRKIPFLSINNVSINRLYQFLRKHSFDVIILNPGFFSAAARIKQLYPRTRTLLWMHNNFDIYMDKYFADSQKELGAAAREADGIICLERYTLSKWKAFNKNCYLIHNPTTIESDGKVADLNSKKIAFAGRLVIQQKGLDYLLQIAELIPDDWYISVAGSGQDEEQINAMAKERNLLAKLQFKGPLYGTDLLNHYLSSSILVMPSRWEGFSLVAVEAMSCGLPIVAFDIPAMREATDNGHFSLLADYGNVASFASELNSLIQSFEKRQRYSSLSLRRSKDFSINSVVSTWQQMLADINSRAFR</sequence>
<dbReference type="PANTHER" id="PTHR45947">
    <property type="entry name" value="SULFOQUINOVOSYL TRANSFERASE SQD2"/>
    <property type="match status" value="1"/>
</dbReference>
<keyword evidence="1 5" id="KW-0328">Glycosyltransferase</keyword>
<dbReference type="GO" id="GO:1901137">
    <property type="term" value="P:carbohydrate derivative biosynthetic process"/>
    <property type="evidence" value="ECO:0007669"/>
    <property type="project" value="UniProtKB-ARBA"/>
</dbReference>
<evidence type="ECO:0000256" key="1">
    <source>
        <dbReference type="ARBA" id="ARBA00022676"/>
    </source>
</evidence>
<evidence type="ECO:0000313" key="5">
    <source>
        <dbReference type="EMBL" id="XDS44051.1"/>
    </source>
</evidence>
<dbReference type="EMBL" id="CP129674">
    <property type="protein sequence ID" value="XDS44051.1"/>
    <property type="molecule type" value="Genomic_DNA"/>
</dbReference>
<dbReference type="InterPro" id="IPR050194">
    <property type="entry name" value="Glycosyltransferase_grp1"/>
</dbReference>
<dbReference type="InterPro" id="IPR028098">
    <property type="entry name" value="Glyco_trans_4-like_N"/>
</dbReference>
<proteinExistence type="predicted"/>
<keyword evidence="2 5" id="KW-0808">Transferase</keyword>
<dbReference type="Pfam" id="PF00534">
    <property type="entry name" value="Glycos_transf_1"/>
    <property type="match status" value="1"/>
</dbReference>
<evidence type="ECO:0000256" key="2">
    <source>
        <dbReference type="ARBA" id="ARBA00022679"/>
    </source>
</evidence>
<dbReference type="GO" id="GO:0016757">
    <property type="term" value="F:glycosyltransferase activity"/>
    <property type="evidence" value="ECO:0007669"/>
    <property type="project" value="UniProtKB-KW"/>
</dbReference>
<evidence type="ECO:0000259" key="4">
    <source>
        <dbReference type="Pfam" id="PF13439"/>
    </source>
</evidence>
<dbReference type="Gene3D" id="3.40.50.2000">
    <property type="entry name" value="Glycogen Phosphorylase B"/>
    <property type="match status" value="2"/>
</dbReference>
<evidence type="ECO:0000259" key="3">
    <source>
        <dbReference type="Pfam" id="PF00534"/>
    </source>
</evidence>
<dbReference type="InterPro" id="IPR001296">
    <property type="entry name" value="Glyco_trans_1"/>
</dbReference>
<dbReference type="KEGG" id="baqk:QN215_07185"/>
<feature type="domain" description="Glycosyltransferase subfamily 4-like N-terminal" evidence="4">
    <location>
        <begin position="31"/>
        <end position="195"/>
    </location>
</feature>
<protein>
    <submittedName>
        <fullName evidence="5">Glycosyltransferase</fullName>
        <ecNumber evidence="5">2.4.-.-</ecNumber>
    </submittedName>
</protein>
<accession>A0AB39U515</accession>
<dbReference type="Pfam" id="PF13439">
    <property type="entry name" value="Glyco_transf_4"/>
    <property type="match status" value="1"/>
</dbReference>
<gene>
    <name evidence="5" type="ORF">QN215_07185</name>
</gene>
<dbReference type="AlphaFoldDB" id="A0AB39U515"/>
<name>A0AB39U515_9BIFI</name>
<dbReference type="PANTHER" id="PTHR45947:SF3">
    <property type="entry name" value="SULFOQUINOVOSYL TRANSFERASE SQD2"/>
    <property type="match status" value="1"/>
</dbReference>